<gene>
    <name evidence="2" type="ORF">DCS_03599</name>
</gene>
<dbReference type="InParanoid" id="A0A151GHP6"/>
<keyword evidence="1" id="KW-0732">Signal</keyword>
<dbReference type="AlphaFoldDB" id="A0A151GHP6"/>
<feature type="chain" id="PRO_5007580569" evidence="1">
    <location>
        <begin position="19"/>
        <end position="341"/>
    </location>
</feature>
<proteinExistence type="predicted"/>
<evidence type="ECO:0000256" key="1">
    <source>
        <dbReference type="SAM" id="SignalP"/>
    </source>
</evidence>
<protein>
    <submittedName>
        <fullName evidence="2">Uncharacterized protein</fullName>
    </submittedName>
</protein>
<organism evidence="2 3">
    <name type="scientific">Drechmeria coniospora</name>
    <name type="common">Nematophagous fungus</name>
    <name type="synonym">Meria coniospora</name>
    <dbReference type="NCBI Taxonomy" id="98403"/>
    <lineage>
        <taxon>Eukaryota</taxon>
        <taxon>Fungi</taxon>
        <taxon>Dikarya</taxon>
        <taxon>Ascomycota</taxon>
        <taxon>Pezizomycotina</taxon>
        <taxon>Sordariomycetes</taxon>
        <taxon>Hypocreomycetidae</taxon>
        <taxon>Hypocreales</taxon>
        <taxon>Ophiocordycipitaceae</taxon>
        <taxon>Drechmeria</taxon>
    </lineage>
</organism>
<evidence type="ECO:0000313" key="2">
    <source>
        <dbReference type="EMBL" id="KYK56598.1"/>
    </source>
</evidence>
<name>A0A151GHP6_DRECN</name>
<evidence type="ECO:0000313" key="3">
    <source>
        <dbReference type="Proteomes" id="UP000076580"/>
    </source>
</evidence>
<sequence>MVSRTLISSFLFNLWAYGSPIIGQTSTSSQDRVRSQSRLDKEIDYLAKSVTIDKDNPPFYDAIDTNPDGLGLGIFNALEEPCPSRFNFFSCARLHFFARRTMIPESAKVSINYTTAEGKAIINNSGVDGNYKYELASAEIKSTTTGWTVGSDYSSESGFKISAAYRNEYTSTEAITETQGDIFPCRPGRKCSVNTVAFYATIDGMCQANPSIACAGVFREDDLEGFGDACTRTGRFFSGITPEEDCQQMTDFTTRFCGDNRPKPVPCSISFPLYSGGKPYAAWVQTDDTQPVPNAEFSAGGPFAAIQGKSSKNGKREEPELSPLDAIIIGWPFNNAVTLDS</sequence>
<dbReference type="Proteomes" id="UP000076580">
    <property type="component" value="Chromosome 02"/>
</dbReference>
<dbReference type="RefSeq" id="XP_040655950.1">
    <property type="nucleotide sequence ID" value="XM_040800917.1"/>
</dbReference>
<dbReference type="OrthoDB" id="4481939at2759"/>
<reference evidence="2 3" key="1">
    <citation type="journal article" date="2016" name="Sci. Rep.">
        <title>Insights into Adaptations to a Near-Obligate Nematode Endoparasitic Lifestyle from the Finished Genome of Drechmeria coniospora.</title>
        <authorList>
            <person name="Zhang L."/>
            <person name="Zhou Z."/>
            <person name="Guo Q."/>
            <person name="Fokkens L."/>
            <person name="Miskei M."/>
            <person name="Pocsi I."/>
            <person name="Zhang W."/>
            <person name="Chen M."/>
            <person name="Wang L."/>
            <person name="Sun Y."/>
            <person name="Donzelli B.G."/>
            <person name="Gibson D.M."/>
            <person name="Nelson D.R."/>
            <person name="Luo J.G."/>
            <person name="Rep M."/>
            <person name="Liu H."/>
            <person name="Yang S."/>
            <person name="Wang J."/>
            <person name="Krasnoff S.B."/>
            <person name="Xu Y."/>
            <person name="Molnar I."/>
            <person name="Lin M."/>
        </authorList>
    </citation>
    <scope>NUCLEOTIDE SEQUENCE [LARGE SCALE GENOMIC DNA]</scope>
    <source>
        <strain evidence="2 3">ARSEF 6962</strain>
    </source>
</reference>
<dbReference type="GeneID" id="63716242"/>
<keyword evidence="3" id="KW-1185">Reference proteome</keyword>
<comment type="caution">
    <text evidence="2">The sequence shown here is derived from an EMBL/GenBank/DDBJ whole genome shotgun (WGS) entry which is preliminary data.</text>
</comment>
<dbReference type="EMBL" id="LAYC01000002">
    <property type="protein sequence ID" value="KYK56598.1"/>
    <property type="molecule type" value="Genomic_DNA"/>
</dbReference>
<feature type="signal peptide" evidence="1">
    <location>
        <begin position="1"/>
        <end position="18"/>
    </location>
</feature>
<accession>A0A151GHP6</accession>